<evidence type="ECO:0000256" key="4">
    <source>
        <dbReference type="SAM" id="Phobius"/>
    </source>
</evidence>
<feature type="region of interest" description="Disordered" evidence="3">
    <location>
        <begin position="494"/>
        <end position="521"/>
    </location>
</feature>
<evidence type="ECO:0000256" key="3">
    <source>
        <dbReference type="SAM" id="MobiDB-lite"/>
    </source>
</evidence>
<comment type="similarity">
    <text evidence="1">Belongs to the GerABKA family.</text>
</comment>
<keyword evidence="4" id="KW-1133">Transmembrane helix</keyword>
<dbReference type="RefSeq" id="WP_209751640.1">
    <property type="nucleotide sequence ID" value="NZ_JBHSMH010000002.1"/>
</dbReference>
<feature type="compositionally biased region" description="Basic and acidic residues" evidence="3">
    <location>
        <begin position="499"/>
        <end position="521"/>
    </location>
</feature>
<evidence type="ECO:0000256" key="2">
    <source>
        <dbReference type="ARBA" id="ARBA00023136"/>
    </source>
</evidence>
<dbReference type="PIRSF" id="PIRSF005690">
    <property type="entry name" value="GerBA"/>
    <property type="match status" value="1"/>
</dbReference>
<gene>
    <name evidence="5" type="ORF">ACFPPD_00945</name>
</gene>
<dbReference type="EMBL" id="JBHSMH010000002">
    <property type="protein sequence ID" value="MFC5467266.1"/>
    <property type="molecule type" value="Genomic_DNA"/>
</dbReference>
<evidence type="ECO:0000256" key="1">
    <source>
        <dbReference type="ARBA" id="ARBA00005278"/>
    </source>
</evidence>
<feature type="transmembrane region" description="Helical" evidence="4">
    <location>
        <begin position="407"/>
        <end position="429"/>
    </location>
</feature>
<keyword evidence="2 4" id="KW-0472">Membrane</keyword>
<proteinExistence type="inferred from homology"/>
<dbReference type="Pfam" id="PF03323">
    <property type="entry name" value="GerA"/>
    <property type="match status" value="1"/>
</dbReference>
<dbReference type="InterPro" id="IPR050768">
    <property type="entry name" value="UPF0353/GerABKA_families"/>
</dbReference>
<keyword evidence="4" id="KW-0812">Transmembrane</keyword>
<sequence length="521" mass="58064">MVFKQTDQPRNNKENTGGTASQEAERILGRNLDDTLSAIRQSLGNSPDVIVRPVQIGAVPGVRVAVIYIEGLSSKLYVNRFLSQSLGEDNPDSNDNDRIFETILAKASSTLGNLKVLNDWDGMIHSLLSGHIVILMDGRSGAVIADIRDGEWRSISEPTTELTVRGPKDSFIESIDTNIALVRRRLKNPNLRLETMTIGNESKTDVAIMYINGVTNDRLVSEVKQRLSAIEVDAIQGSGYLEELIRDQTFTPFPTIFNTERPDMAVGNMLEGRIALIVDGTPFTLIMPTTFSQFLKTTEDYYQRFYFAVFLRFVRYFSFFVLLLLPSSYIAVTTFHHEMIPTSLIINLLAQREGIPFPAYFEAMLMEISFEIMREAGIRMPRAVGQAVSIVGAIVLGTAAVEAGVVTAMMVIIVSLTGIASFAIPGLPLNNAVRVIRFPMMILASTFGFYGIMMGMIFLVAHMTSLKSFGVPYLYPFSPFDPWRQKDTFWRSPIKTSRTRPDLKEKAGESPDVPEGERHES</sequence>
<feature type="compositionally biased region" description="Polar residues" evidence="3">
    <location>
        <begin position="1"/>
        <end position="22"/>
    </location>
</feature>
<dbReference type="PANTHER" id="PTHR22550:SF5">
    <property type="entry name" value="LEUCINE ZIPPER PROTEIN 4"/>
    <property type="match status" value="1"/>
</dbReference>
<dbReference type="PANTHER" id="PTHR22550">
    <property type="entry name" value="SPORE GERMINATION PROTEIN"/>
    <property type="match status" value="1"/>
</dbReference>
<feature type="transmembrane region" description="Helical" evidence="4">
    <location>
        <begin position="305"/>
        <end position="325"/>
    </location>
</feature>
<feature type="region of interest" description="Disordered" evidence="3">
    <location>
        <begin position="1"/>
        <end position="23"/>
    </location>
</feature>
<evidence type="ECO:0000313" key="6">
    <source>
        <dbReference type="Proteomes" id="UP001596105"/>
    </source>
</evidence>
<comment type="caution">
    <text evidence="5">The sequence shown here is derived from an EMBL/GenBank/DDBJ whole genome shotgun (WGS) entry which is preliminary data.</text>
</comment>
<reference evidence="6" key="1">
    <citation type="journal article" date="2019" name="Int. J. Syst. Evol. Microbiol.">
        <title>The Global Catalogue of Microorganisms (GCM) 10K type strain sequencing project: providing services to taxonomists for standard genome sequencing and annotation.</title>
        <authorList>
            <consortium name="The Broad Institute Genomics Platform"/>
            <consortium name="The Broad Institute Genome Sequencing Center for Infectious Disease"/>
            <person name="Wu L."/>
            <person name="Ma J."/>
        </authorList>
    </citation>
    <scope>NUCLEOTIDE SEQUENCE [LARGE SCALE GENOMIC DNA]</scope>
    <source>
        <strain evidence="6">CCUG 57113</strain>
    </source>
</reference>
<accession>A0ABW0LRS3</accession>
<feature type="transmembrane region" description="Helical" evidence="4">
    <location>
        <begin position="441"/>
        <end position="463"/>
    </location>
</feature>
<dbReference type="Proteomes" id="UP001596105">
    <property type="component" value="Unassembled WGS sequence"/>
</dbReference>
<name>A0ABW0LRS3_9BACL</name>
<organism evidence="5 6">
    <name type="scientific">Cohnella suwonensis</name>
    <dbReference type="NCBI Taxonomy" id="696072"/>
    <lineage>
        <taxon>Bacteria</taxon>
        <taxon>Bacillati</taxon>
        <taxon>Bacillota</taxon>
        <taxon>Bacilli</taxon>
        <taxon>Bacillales</taxon>
        <taxon>Paenibacillaceae</taxon>
        <taxon>Cohnella</taxon>
    </lineage>
</organism>
<keyword evidence="6" id="KW-1185">Reference proteome</keyword>
<evidence type="ECO:0000313" key="5">
    <source>
        <dbReference type="EMBL" id="MFC5467266.1"/>
    </source>
</evidence>
<dbReference type="InterPro" id="IPR004995">
    <property type="entry name" value="Spore_Ger"/>
</dbReference>
<protein>
    <submittedName>
        <fullName evidence="5">Spore germination protein</fullName>
    </submittedName>
</protein>
<feature type="transmembrane region" description="Helical" evidence="4">
    <location>
        <begin position="383"/>
        <end position="401"/>
    </location>
</feature>